<dbReference type="SUPFAM" id="SSF140931">
    <property type="entry name" value="Fic-like"/>
    <property type="match status" value="1"/>
</dbReference>
<accession>A0A3B0ZBL8</accession>
<feature type="domain" description="Fido" evidence="1">
    <location>
        <begin position="1"/>
        <end position="72"/>
    </location>
</feature>
<evidence type="ECO:0000313" key="2">
    <source>
        <dbReference type="EMBL" id="VAW85613.1"/>
    </source>
</evidence>
<dbReference type="InterPro" id="IPR040198">
    <property type="entry name" value="Fido_containing"/>
</dbReference>
<protein>
    <recommendedName>
        <fullName evidence="1">Fido domain-containing protein</fullName>
    </recommendedName>
</protein>
<organism evidence="2">
    <name type="scientific">hydrothermal vent metagenome</name>
    <dbReference type="NCBI Taxonomy" id="652676"/>
    <lineage>
        <taxon>unclassified sequences</taxon>
        <taxon>metagenomes</taxon>
        <taxon>ecological metagenomes</taxon>
    </lineage>
</organism>
<feature type="non-terminal residue" evidence="2">
    <location>
        <position position="1"/>
    </location>
</feature>
<sequence>AVLGHFMFVFIHPYMDGNGRIGRFIMNAMLASGGYRWTVIRSDKPRRDKYMDALDLASSKHDISAFAEFVVEEMAVEWGSEVEDIH</sequence>
<dbReference type="EMBL" id="UOFP01000102">
    <property type="protein sequence ID" value="VAW85613.1"/>
    <property type="molecule type" value="Genomic_DNA"/>
</dbReference>
<dbReference type="Pfam" id="PF02661">
    <property type="entry name" value="Fic"/>
    <property type="match status" value="1"/>
</dbReference>
<dbReference type="AlphaFoldDB" id="A0A3B0ZBL8"/>
<reference evidence="2" key="1">
    <citation type="submission" date="2018-06" db="EMBL/GenBank/DDBJ databases">
        <authorList>
            <person name="Zhirakovskaya E."/>
        </authorList>
    </citation>
    <scope>NUCLEOTIDE SEQUENCE</scope>
</reference>
<dbReference type="InterPro" id="IPR003812">
    <property type="entry name" value="Fido"/>
</dbReference>
<dbReference type="PANTHER" id="PTHR13504">
    <property type="entry name" value="FIDO DOMAIN-CONTAINING PROTEIN DDB_G0283145"/>
    <property type="match status" value="1"/>
</dbReference>
<evidence type="ECO:0000259" key="1">
    <source>
        <dbReference type="PROSITE" id="PS51459"/>
    </source>
</evidence>
<dbReference type="PROSITE" id="PS51459">
    <property type="entry name" value="FIDO"/>
    <property type="match status" value="1"/>
</dbReference>
<proteinExistence type="predicted"/>
<dbReference type="InterPro" id="IPR036597">
    <property type="entry name" value="Fido-like_dom_sf"/>
</dbReference>
<dbReference type="Gene3D" id="1.10.3290.10">
    <property type="entry name" value="Fido-like domain"/>
    <property type="match status" value="1"/>
</dbReference>
<gene>
    <name evidence="2" type="ORF">MNBD_GAMMA18-1616</name>
</gene>
<dbReference type="PANTHER" id="PTHR13504:SF38">
    <property type="entry name" value="FIDO DOMAIN-CONTAINING PROTEIN"/>
    <property type="match status" value="1"/>
</dbReference>
<name>A0A3B0ZBL8_9ZZZZ</name>